<reference evidence="2 4" key="2">
    <citation type="submission" date="2017-06" db="EMBL/GenBank/DDBJ databases">
        <authorList>
            <consortium name="Pathogen Informatics"/>
        </authorList>
    </citation>
    <scope>NUCLEOTIDE SEQUENCE [LARGE SCALE GENOMIC DNA]</scope>
    <source>
        <strain evidence="2 4">NCTC12230</strain>
    </source>
</reference>
<gene>
    <name evidence="1" type="ORF">BWD10_10125</name>
    <name evidence="2" type="ORF">SAMEA4504057_00164</name>
</gene>
<organism evidence="2 4">
    <name type="scientific">Neisseria zoodegmatis</name>
    <dbReference type="NCBI Taxonomy" id="326523"/>
    <lineage>
        <taxon>Bacteria</taxon>
        <taxon>Pseudomonadati</taxon>
        <taxon>Pseudomonadota</taxon>
        <taxon>Betaproteobacteria</taxon>
        <taxon>Neisseriales</taxon>
        <taxon>Neisseriaceae</taxon>
        <taxon>Neisseria</taxon>
    </lineage>
</organism>
<dbReference type="AlphaFoldDB" id="A0AB38DMU7"/>
<accession>A0AB38DMU7</accession>
<dbReference type="KEGG" id="nzo:SAMEA4504057_0164"/>
<dbReference type="Proteomes" id="UP000215033">
    <property type="component" value="Chromosome 1"/>
</dbReference>
<dbReference type="RefSeq" id="WP_085364224.1">
    <property type="nucleotide sequence ID" value="NZ_LT906434.1"/>
</dbReference>
<keyword evidence="3" id="KW-1185">Reference proteome</keyword>
<protein>
    <submittedName>
        <fullName evidence="2">Uncharacterized protein</fullName>
    </submittedName>
</protein>
<evidence type="ECO:0000313" key="1">
    <source>
        <dbReference type="EMBL" id="OSI09276.1"/>
    </source>
</evidence>
<proteinExistence type="predicted"/>
<evidence type="ECO:0000313" key="4">
    <source>
        <dbReference type="Proteomes" id="UP000215033"/>
    </source>
</evidence>
<name>A0AB38DMU7_9NEIS</name>
<evidence type="ECO:0000313" key="2">
    <source>
        <dbReference type="EMBL" id="SNU78688.1"/>
    </source>
</evidence>
<dbReference type="Proteomes" id="UP000193466">
    <property type="component" value="Unassembled WGS sequence"/>
</dbReference>
<sequence>MSLADSLSISYHPEKPEGEQFAEVYLGREAACVLYDYMLPRMEAAAPGCAEEFEGLWLVEDLSLRHIPERYWLPVFNLVMQACDAETVLKPFKSALKKALESRYD</sequence>
<reference evidence="1 3" key="1">
    <citation type="submission" date="2017-01" db="EMBL/GenBank/DDBJ databases">
        <authorList>
            <person name="Wolfgang W.J."/>
            <person name="Cole J."/>
            <person name="Wroblewski D."/>
            <person name="Mcginnis J."/>
            <person name="Musser K.A."/>
        </authorList>
    </citation>
    <scope>NUCLEOTIDE SEQUENCE [LARGE SCALE GENOMIC DNA]</scope>
    <source>
        <strain evidence="1 3">DSM 21643</strain>
    </source>
</reference>
<dbReference type="EMBL" id="LT906434">
    <property type="protein sequence ID" value="SNU78688.1"/>
    <property type="molecule type" value="Genomic_DNA"/>
</dbReference>
<dbReference type="EMBL" id="MTBM01000015">
    <property type="protein sequence ID" value="OSI09276.1"/>
    <property type="molecule type" value="Genomic_DNA"/>
</dbReference>
<evidence type="ECO:0000313" key="3">
    <source>
        <dbReference type="Proteomes" id="UP000193466"/>
    </source>
</evidence>